<sequence>MSYDTLPNGKRHCAMLMMALLPGLAAPAMAKSDEGNNLSIPSEAACSTRYPLVASPAPAPQAEDAKSAVRDGFGTQRDWGTEDNVALLSAGETGLNEPGLRIRYPAGTSSPGDTEKGGAGFYAAPDALAGAERACLQYRVRFEPGFNFVKGGKLPGLFGGEAPSGGEEADGENGFSMRYMWRKHGQGELYEYAVNQDEEYGKSVGRGLWSFPTGQWVTLEQEIILNDPGQANGMARVWVDGRPILEQRGITYRTSEAVTIDGLMFSTFFGGNGKDWRTPRDQHADFAGFRVYAPRS</sequence>
<evidence type="ECO:0000256" key="1">
    <source>
        <dbReference type="SAM" id="SignalP"/>
    </source>
</evidence>
<dbReference type="OrthoDB" id="7552220at2"/>
<dbReference type="Proteomes" id="UP000267400">
    <property type="component" value="Unassembled WGS sequence"/>
</dbReference>
<dbReference type="AlphaFoldDB" id="A0A431V1W7"/>
<organism evidence="3 4">
    <name type="scientific">Halomonas nitroreducens</name>
    <dbReference type="NCBI Taxonomy" id="447425"/>
    <lineage>
        <taxon>Bacteria</taxon>
        <taxon>Pseudomonadati</taxon>
        <taxon>Pseudomonadota</taxon>
        <taxon>Gammaproteobacteria</taxon>
        <taxon>Oceanospirillales</taxon>
        <taxon>Halomonadaceae</taxon>
        <taxon>Halomonas</taxon>
    </lineage>
</organism>
<dbReference type="InterPro" id="IPR048958">
    <property type="entry name" value="Polysacc_lyase_14"/>
</dbReference>
<reference evidence="3 4" key="1">
    <citation type="submission" date="2018-12" db="EMBL/GenBank/DDBJ databases">
        <authorList>
            <person name="Yu L."/>
        </authorList>
    </citation>
    <scope>NUCLEOTIDE SEQUENCE [LARGE SCALE GENOMIC DNA]</scope>
    <source>
        <strain evidence="3 4">11S</strain>
    </source>
</reference>
<dbReference type="PANTHER" id="PTHR40124:SF1">
    <property type="entry name" value="DISAGGREGATASE RELATED REPEAT PROTEIN"/>
    <property type="match status" value="1"/>
</dbReference>
<evidence type="ECO:0000313" key="3">
    <source>
        <dbReference type="EMBL" id="RTR00792.1"/>
    </source>
</evidence>
<dbReference type="Gene3D" id="2.60.120.200">
    <property type="match status" value="1"/>
</dbReference>
<proteinExistence type="predicted"/>
<feature type="chain" id="PRO_5019151510" description="Polysaccharide lyase 14 domain-containing protein" evidence="1">
    <location>
        <begin position="31"/>
        <end position="296"/>
    </location>
</feature>
<evidence type="ECO:0000259" key="2">
    <source>
        <dbReference type="Pfam" id="PF21294"/>
    </source>
</evidence>
<keyword evidence="1" id="KW-0732">Signal</keyword>
<keyword evidence="4" id="KW-1185">Reference proteome</keyword>
<dbReference type="EMBL" id="RXNS01000015">
    <property type="protein sequence ID" value="RTR00792.1"/>
    <property type="molecule type" value="Genomic_DNA"/>
</dbReference>
<name>A0A431V1W7_9GAMM</name>
<feature type="domain" description="Polysaccharide lyase 14" evidence="2">
    <location>
        <begin position="97"/>
        <end position="289"/>
    </location>
</feature>
<protein>
    <recommendedName>
        <fullName evidence="2">Polysaccharide lyase 14 domain-containing protein</fullName>
    </recommendedName>
</protein>
<accession>A0A431V1W7</accession>
<feature type="signal peptide" evidence="1">
    <location>
        <begin position="1"/>
        <end position="30"/>
    </location>
</feature>
<comment type="caution">
    <text evidence="3">The sequence shown here is derived from an EMBL/GenBank/DDBJ whole genome shotgun (WGS) entry which is preliminary data.</text>
</comment>
<gene>
    <name evidence="3" type="ORF">EKG36_15270</name>
</gene>
<dbReference type="PANTHER" id="PTHR40124">
    <property type="match status" value="1"/>
</dbReference>
<evidence type="ECO:0000313" key="4">
    <source>
        <dbReference type="Proteomes" id="UP000267400"/>
    </source>
</evidence>
<dbReference type="RefSeq" id="WP_126485622.1">
    <property type="nucleotide sequence ID" value="NZ_RXNS01000015.1"/>
</dbReference>
<dbReference type="Pfam" id="PF21294">
    <property type="entry name" value="Polysacc_lyase_14"/>
    <property type="match status" value="1"/>
</dbReference>